<dbReference type="InterPro" id="IPR001845">
    <property type="entry name" value="HTH_ArsR_DNA-bd_dom"/>
</dbReference>
<evidence type="ECO:0000313" key="2">
    <source>
        <dbReference type="EMBL" id="GGM41221.1"/>
    </source>
</evidence>
<dbReference type="GO" id="GO:0003700">
    <property type="term" value="F:DNA-binding transcription factor activity"/>
    <property type="evidence" value="ECO:0007669"/>
    <property type="project" value="InterPro"/>
</dbReference>
<dbReference type="EMBL" id="BMPT01000022">
    <property type="protein sequence ID" value="GGM41221.1"/>
    <property type="molecule type" value="Genomic_DNA"/>
</dbReference>
<comment type="caution">
    <text evidence="2">The sequence shown here is derived from an EMBL/GenBank/DDBJ whole genome shotgun (WGS) entry which is preliminary data.</text>
</comment>
<organism evidence="2 3">
    <name type="scientific">Promicromonospora citrea</name>
    <dbReference type="NCBI Taxonomy" id="43677"/>
    <lineage>
        <taxon>Bacteria</taxon>
        <taxon>Bacillati</taxon>
        <taxon>Actinomycetota</taxon>
        <taxon>Actinomycetes</taxon>
        <taxon>Micrococcales</taxon>
        <taxon>Promicromonosporaceae</taxon>
        <taxon>Promicromonospora</taxon>
    </lineage>
</organism>
<dbReference type="AlphaFoldDB" id="A0A8H9GN45"/>
<keyword evidence="3" id="KW-1185">Reference proteome</keyword>
<dbReference type="RefSeq" id="WP_229785716.1">
    <property type="nucleotide sequence ID" value="NZ_BMPT01000022.1"/>
</dbReference>
<dbReference type="InterPro" id="IPR036390">
    <property type="entry name" value="WH_DNA-bd_sf"/>
</dbReference>
<evidence type="ECO:0000259" key="1">
    <source>
        <dbReference type="PROSITE" id="PS50987"/>
    </source>
</evidence>
<reference evidence="2" key="2">
    <citation type="submission" date="2020-09" db="EMBL/GenBank/DDBJ databases">
        <authorList>
            <person name="Sun Q."/>
            <person name="Ohkuma M."/>
        </authorList>
    </citation>
    <scope>NUCLEOTIDE SEQUENCE</scope>
    <source>
        <strain evidence="2">JCM 3051</strain>
    </source>
</reference>
<evidence type="ECO:0000313" key="3">
    <source>
        <dbReference type="Proteomes" id="UP000655589"/>
    </source>
</evidence>
<dbReference type="InterPro" id="IPR036388">
    <property type="entry name" value="WH-like_DNA-bd_sf"/>
</dbReference>
<gene>
    <name evidence="2" type="ORF">GCM10010102_40920</name>
</gene>
<sequence>MTAQETLVATDVRLDLGAVLRALADEHRRAVMMELAADRSDPERTCTSFDLPISKQTRTHHFRTLRDVGLVEEVNYGNRKGISLRRAAVDARFPGLLDLLAAEHERAEHERDGGVRAD</sequence>
<proteinExistence type="predicted"/>
<dbReference type="PROSITE" id="PS50987">
    <property type="entry name" value="HTH_ARSR_2"/>
    <property type="match status" value="1"/>
</dbReference>
<protein>
    <recommendedName>
        <fullName evidence="1">HTH arsR-type domain-containing protein</fullName>
    </recommendedName>
</protein>
<dbReference type="SUPFAM" id="SSF46785">
    <property type="entry name" value="Winged helix' DNA-binding domain"/>
    <property type="match status" value="1"/>
</dbReference>
<dbReference type="Gene3D" id="1.10.10.10">
    <property type="entry name" value="Winged helix-like DNA-binding domain superfamily/Winged helix DNA-binding domain"/>
    <property type="match status" value="1"/>
</dbReference>
<reference evidence="2" key="1">
    <citation type="journal article" date="2014" name="Int. J. Syst. Evol. Microbiol.">
        <title>Complete genome sequence of Corynebacterium casei LMG S-19264T (=DSM 44701T), isolated from a smear-ripened cheese.</title>
        <authorList>
            <consortium name="US DOE Joint Genome Institute (JGI-PGF)"/>
            <person name="Walter F."/>
            <person name="Albersmeier A."/>
            <person name="Kalinowski J."/>
            <person name="Ruckert C."/>
        </authorList>
    </citation>
    <scope>NUCLEOTIDE SEQUENCE</scope>
    <source>
        <strain evidence="2">JCM 3051</strain>
    </source>
</reference>
<accession>A0A8H9GN45</accession>
<dbReference type="SMART" id="SM00418">
    <property type="entry name" value="HTH_ARSR"/>
    <property type="match status" value="1"/>
</dbReference>
<dbReference type="Proteomes" id="UP000655589">
    <property type="component" value="Unassembled WGS sequence"/>
</dbReference>
<feature type="domain" description="HTH arsR-type" evidence="1">
    <location>
        <begin position="8"/>
        <end position="104"/>
    </location>
</feature>
<name>A0A8H9GN45_9MICO</name>